<dbReference type="AlphaFoldDB" id="W4K3R4"/>
<evidence type="ECO:0000256" key="3">
    <source>
        <dbReference type="ARBA" id="ARBA00004275"/>
    </source>
</evidence>
<dbReference type="InterPro" id="IPR012258">
    <property type="entry name" value="Acyl-CoA_oxidase"/>
</dbReference>
<dbReference type="PANTHER" id="PTHR10909">
    <property type="entry name" value="ELECTRON TRANSPORT OXIDOREDUCTASE"/>
    <property type="match status" value="1"/>
</dbReference>
<dbReference type="STRING" id="747525.W4K3R4"/>
<evidence type="ECO:0000256" key="5">
    <source>
        <dbReference type="ARBA" id="ARBA00006288"/>
    </source>
</evidence>
<comment type="pathway">
    <text evidence="4">Lipid metabolism; peroxisomal fatty acid beta-oxidation.</text>
</comment>
<dbReference type="InterPro" id="IPR009100">
    <property type="entry name" value="AcylCoA_DH/oxidase_NM_dom_sf"/>
</dbReference>
<dbReference type="GO" id="GO:0005504">
    <property type="term" value="F:fatty acid binding"/>
    <property type="evidence" value="ECO:0007669"/>
    <property type="project" value="TreeGrafter"/>
</dbReference>
<name>W4K3R4_HETIT</name>
<keyword evidence="11" id="KW-0576">Peroxisome</keyword>
<dbReference type="Gene3D" id="1.20.140.10">
    <property type="entry name" value="Butyryl-CoA Dehydrogenase, subunit A, domain 3"/>
    <property type="match status" value="2"/>
</dbReference>
<dbReference type="OrthoDB" id="538336at2759"/>
<dbReference type="SUPFAM" id="SSF56645">
    <property type="entry name" value="Acyl-CoA dehydrogenase NM domain-like"/>
    <property type="match status" value="1"/>
</dbReference>
<dbReference type="HOGENOM" id="CLU_014629_3_1_1"/>
<dbReference type="PANTHER" id="PTHR10909:SF250">
    <property type="entry name" value="PEROXISOMAL ACYL-COENZYME A OXIDASE 1"/>
    <property type="match status" value="1"/>
</dbReference>
<dbReference type="KEGG" id="hir:HETIRDRAFT_435195"/>
<dbReference type="Pfam" id="PF22924">
    <property type="entry name" value="ACOX_C_alpha1"/>
    <property type="match status" value="1"/>
</dbReference>
<keyword evidence="9" id="KW-0560">Oxidoreductase</keyword>
<evidence type="ECO:0000313" key="18">
    <source>
        <dbReference type="EMBL" id="ETW79980.1"/>
    </source>
</evidence>
<evidence type="ECO:0000259" key="15">
    <source>
        <dbReference type="Pfam" id="PF01756"/>
    </source>
</evidence>
<evidence type="ECO:0000256" key="14">
    <source>
        <dbReference type="PIRSR" id="PIRSR000168-2"/>
    </source>
</evidence>
<dbReference type="FunFam" id="2.40.110.10:FF:000003">
    <property type="entry name" value="Acyl-coenzyme A oxidase"/>
    <property type="match status" value="1"/>
</dbReference>
<dbReference type="GO" id="GO:0005777">
    <property type="term" value="C:peroxisome"/>
    <property type="evidence" value="ECO:0007669"/>
    <property type="project" value="UniProtKB-SubCell"/>
</dbReference>
<dbReference type="InterPro" id="IPR037069">
    <property type="entry name" value="AcylCoA_DH/ox_N_sf"/>
</dbReference>
<dbReference type="Proteomes" id="UP000030671">
    <property type="component" value="Unassembled WGS sequence"/>
</dbReference>
<evidence type="ECO:0000256" key="9">
    <source>
        <dbReference type="ARBA" id="ARBA00023002"/>
    </source>
</evidence>
<evidence type="ECO:0000256" key="13">
    <source>
        <dbReference type="PIRSR" id="PIRSR000168-1"/>
    </source>
</evidence>
<sequence>MSDAQTSLELLFARLTASINVVVVRGYLYGRDSWEQHEGIVRILSSDPAFDRSARAFMNRSEQFNRALAMTKRIYELEEQLEWSPADTLHALSILDDGVPMNLHNLAFEPVLKSQGSDSLLKKYGALVQHHGIIGCYLQTELGHGSNVSALETTATFIMETQEFEIHSPTLTSTKWWIGGLGKTATHGVVQANLILPDGKNVGPHLFFVQLRSLETHNVLPSITLGDIGPKALGGWANMDHGYARFNHVRIPREHMLSKFAEVTPDGRYMQPPHAKMSYGGMLYLRSGMVTSAGWAIAKAATVSLRYATVRRQGNKSAEGLEKQVISYPSTYYRLLPILSRAYVFVQLGRQLSDAFANTSARLAKGDTSTLAEMHATSSGLKVLATTAAARDIEIARRSMGGHGYSAFSGLGKVYAEYLPAATYEGDNFVLDQQVVRAALKAYRALKNSIPQSSAEAMSPSSYYLRLLIAPRPAPPSFHSTSAWTDPAALILALEWRAALIVQTHAQLNDGEGDANGPQRVSSAVSDAFVASQVGEMINNLATSSLGSKERKVVEQVYILYLLVTVEAGLVDLLSFGLLPSTPSGNPEIVTDPTRGLRAAIAQTCLSLLPEAIGLSDAFGFSDWELDSALGVYDGRVYQELWERIQHEPLNAQEVTPGYENYIKPILERGQRLAAGKGAKL</sequence>
<feature type="domain" description="Acyl-CoA oxidase C-alpha1" evidence="17">
    <location>
        <begin position="279"/>
        <end position="439"/>
    </location>
</feature>
<evidence type="ECO:0000256" key="2">
    <source>
        <dbReference type="ARBA" id="ARBA00001974"/>
    </source>
</evidence>
<dbReference type="Pfam" id="PF14749">
    <property type="entry name" value="Acyl-CoA_ox_N"/>
    <property type="match status" value="1"/>
</dbReference>
<comment type="similarity">
    <text evidence="5 12">Belongs to the acyl-CoA oxidase family.</text>
</comment>
<dbReference type="InterPro" id="IPR055060">
    <property type="entry name" value="ACOX_C_alpha1"/>
</dbReference>
<dbReference type="GO" id="GO:0033540">
    <property type="term" value="P:fatty acid beta-oxidation using acyl-CoA oxidase"/>
    <property type="evidence" value="ECO:0007669"/>
    <property type="project" value="TreeGrafter"/>
</dbReference>
<evidence type="ECO:0000256" key="7">
    <source>
        <dbReference type="ARBA" id="ARBA00022827"/>
    </source>
</evidence>
<feature type="active site" description="Proton acceptor" evidence="13">
    <location>
        <position position="425"/>
    </location>
</feature>
<dbReference type="Pfam" id="PF01756">
    <property type="entry name" value="ACOX"/>
    <property type="match status" value="1"/>
</dbReference>
<evidence type="ECO:0000256" key="6">
    <source>
        <dbReference type="ARBA" id="ARBA00022630"/>
    </source>
</evidence>
<gene>
    <name evidence="18" type="ORF">HETIRDRAFT_435195</name>
</gene>
<keyword evidence="6 12" id="KW-0285">Flavoprotein</keyword>
<keyword evidence="19" id="KW-1185">Reference proteome</keyword>
<comment type="cofactor">
    <cofactor evidence="2">
        <name>FAD</name>
        <dbReference type="ChEBI" id="CHEBI:57692"/>
    </cofactor>
</comment>
<evidence type="ECO:0000259" key="17">
    <source>
        <dbReference type="Pfam" id="PF22924"/>
    </source>
</evidence>
<feature type="binding site" evidence="14">
    <location>
        <position position="179"/>
    </location>
    <ligand>
        <name>FAD</name>
        <dbReference type="ChEBI" id="CHEBI:57692"/>
    </ligand>
</feature>
<evidence type="ECO:0000259" key="16">
    <source>
        <dbReference type="Pfam" id="PF14749"/>
    </source>
</evidence>
<dbReference type="InParanoid" id="W4K3R4"/>
<dbReference type="SUPFAM" id="SSF47203">
    <property type="entry name" value="Acyl-CoA dehydrogenase C-terminal domain-like"/>
    <property type="match status" value="2"/>
</dbReference>
<evidence type="ECO:0000256" key="8">
    <source>
        <dbReference type="ARBA" id="ARBA00022832"/>
    </source>
</evidence>
<dbReference type="FunFam" id="1.20.140.10:FF:000015">
    <property type="entry name" value="Acyl-coenzyme A oxidase"/>
    <property type="match status" value="1"/>
</dbReference>
<evidence type="ECO:0000256" key="12">
    <source>
        <dbReference type="PIRNR" id="PIRNR000168"/>
    </source>
</evidence>
<dbReference type="InterPro" id="IPR029320">
    <property type="entry name" value="Acyl-CoA_ox_N"/>
</dbReference>
<evidence type="ECO:0000256" key="4">
    <source>
        <dbReference type="ARBA" id="ARBA00004846"/>
    </source>
</evidence>
<keyword evidence="7 12" id="KW-0274">FAD</keyword>
<evidence type="ECO:0000256" key="10">
    <source>
        <dbReference type="ARBA" id="ARBA00023098"/>
    </source>
</evidence>
<organism evidence="18 19">
    <name type="scientific">Heterobasidion irregulare (strain TC 32-1)</name>
    <dbReference type="NCBI Taxonomy" id="747525"/>
    <lineage>
        <taxon>Eukaryota</taxon>
        <taxon>Fungi</taxon>
        <taxon>Dikarya</taxon>
        <taxon>Basidiomycota</taxon>
        <taxon>Agaricomycotina</taxon>
        <taxon>Agaricomycetes</taxon>
        <taxon>Russulales</taxon>
        <taxon>Bondarzewiaceae</taxon>
        <taxon>Heterobasidion</taxon>
        <taxon>Heterobasidion annosum species complex</taxon>
    </lineage>
</organism>
<proteinExistence type="inferred from homology"/>
<dbReference type="GO" id="GO:0071949">
    <property type="term" value="F:FAD binding"/>
    <property type="evidence" value="ECO:0007669"/>
    <property type="project" value="InterPro"/>
</dbReference>
<comment type="catalytic activity">
    <reaction evidence="1">
        <text>a 2,3-saturated acyl-CoA + O2 = a (2E)-enoyl-CoA + H2O2</text>
        <dbReference type="Rhea" id="RHEA:38959"/>
        <dbReference type="ChEBI" id="CHEBI:15379"/>
        <dbReference type="ChEBI" id="CHEBI:16240"/>
        <dbReference type="ChEBI" id="CHEBI:58856"/>
        <dbReference type="ChEBI" id="CHEBI:65111"/>
        <dbReference type="EC" id="1.3.3.6"/>
    </reaction>
</comment>
<comment type="subcellular location">
    <subcellularLocation>
        <location evidence="3">Peroxisome</location>
    </subcellularLocation>
</comment>
<reference evidence="18 19" key="1">
    <citation type="journal article" date="2012" name="New Phytol.">
        <title>Insight into trade-off between wood decay and parasitism from the genome of a fungal forest pathogen.</title>
        <authorList>
            <person name="Olson A."/>
            <person name="Aerts A."/>
            <person name="Asiegbu F."/>
            <person name="Belbahri L."/>
            <person name="Bouzid O."/>
            <person name="Broberg A."/>
            <person name="Canback B."/>
            <person name="Coutinho P.M."/>
            <person name="Cullen D."/>
            <person name="Dalman K."/>
            <person name="Deflorio G."/>
            <person name="van Diepen L.T."/>
            <person name="Dunand C."/>
            <person name="Duplessis S."/>
            <person name="Durling M."/>
            <person name="Gonthier P."/>
            <person name="Grimwood J."/>
            <person name="Fossdal C.G."/>
            <person name="Hansson D."/>
            <person name="Henrissat B."/>
            <person name="Hietala A."/>
            <person name="Himmelstrand K."/>
            <person name="Hoffmeister D."/>
            <person name="Hogberg N."/>
            <person name="James T.Y."/>
            <person name="Karlsson M."/>
            <person name="Kohler A."/>
            <person name="Kues U."/>
            <person name="Lee Y.H."/>
            <person name="Lin Y.C."/>
            <person name="Lind M."/>
            <person name="Lindquist E."/>
            <person name="Lombard V."/>
            <person name="Lucas S."/>
            <person name="Lunden K."/>
            <person name="Morin E."/>
            <person name="Murat C."/>
            <person name="Park J."/>
            <person name="Raffaello T."/>
            <person name="Rouze P."/>
            <person name="Salamov A."/>
            <person name="Schmutz J."/>
            <person name="Solheim H."/>
            <person name="Stahlberg J."/>
            <person name="Velez H."/>
            <person name="de Vries R.P."/>
            <person name="Wiebenga A."/>
            <person name="Woodward S."/>
            <person name="Yakovlev I."/>
            <person name="Garbelotto M."/>
            <person name="Martin F."/>
            <person name="Grigoriev I.V."/>
            <person name="Stenlid J."/>
        </authorList>
    </citation>
    <scope>NUCLEOTIDE SEQUENCE [LARGE SCALE GENOMIC DNA]</scope>
    <source>
        <strain evidence="18 19">TC 32-1</strain>
    </source>
</reference>
<dbReference type="EMBL" id="KI925460">
    <property type="protein sequence ID" value="ETW79980.1"/>
    <property type="molecule type" value="Genomic_DNA"/>
</dbReference>
<evidence type="ECO:0000256" key="11">
    <source>
        <dbReference type="ARBA" id="ARBA00023140"/>
    </source>
</evidence>
<evidence type="ECO:0000313" key="19">
    <source>
        <dbReference type="Proteomes" id="UP000030671"/>
    </source>
</evidence>
<dbReference type="Gene3D" id="1.10.540.10">
    <property type="entry name" value="Acyl-CoA dehydrogenase/oxidase, N-terminal domain"/>
    <property type="match status" value="1"/>
</dbReference>
<dbReference type="eggNOG" id="KOG0136">
    <property type="taxonomic scope" value="Eukaryota"/>
</dbReference>
<dbReference type="GeneID" id="20674807"/>
<dbReference type="RefSeq" id="XP_009548506.1">
    <property type="nucleotide sequence ID" value="XM_009550211.1"/>
</dbReference>
<feature type="domain" description="Acyl-CoA oxidase C-terminal" evidence="15">
    <location>
        <begin position="487"/>
        <end position="667"/>
    </location>
</feature>
<keyword evidence="8" id="KW-0276">Fatty acid metabolism</keyword>
<dbReference type="InterPro" id="IPR036250">
    <property type="entry name" value="AcylCo_DH-like_C"/>
</dbReference>
<dbReference type="InterPro" id="IPR002655">
    <property type="entry name" value="Acyl-CoA_oxidase_C"/>
</dbReference>
<feature type="binding site" evidence="14">
    <location>
        <position position="140"/>
    </location>
    <ligand>
        <name>FAD</name>
        <dbReference type="ChEBI" id="CHEBI:57692"/>
    </ligand>
</feature>
<dbReference type="GO" id="GO:0055088">
    <property type="term" value="P:lipid homeostasis"/>
    <property type="evidence" value="ECO:0007669"/>
    <property type="project" value="TreeGrafter"/>
</dbReference>
<feature type="domain" description="Acyl-coenzyme A oxidase N-terminal" evidence="16">
    <location>
        <begin position="30"/>
        <end position="134"/>
    </location>
</feature>
<evidence type="ECO:0000256" key="1">
    <source>
        <dbReference type="ARBA" id="ARBA00001201"/>
    </source>
</evidence>
<accession>W4K3R4</accession>
<dbReference type="InterPro" id="IPR046373">
    <property type="entry name" value="Acyl-CoA_Oxase/DH_mid-dom_sf"/>
</dbReference>
<dbReference type="GO" id="GO:0003997">
    <property type="term" value="F:acyl-CoA oxidase activity"/>
    <property type="evidence" value="ECO:0007669"/>
    <property type="project" value="UniProtKB-EC"/>
</dbReference>
<protein>
    <recommendedName>
        <fullName evidence="12">Acyl-coenzyme A oxidase</fullName>
    </recommendedName>
</protein>
<dbReference type="PIRSF" id="PIRSF000168">
    <property type="entry name" value="Acyl-CoA_oxidase"/>
    <property type="match status" value="1"/>
</dbReference>
<keyword evidence="10" id="KW-0443">Lipid metabolism</keyword>
<dbReference type="Gene3D" id="2.40.110.10">
    <property type="entry name" value="Butyryl-CoA Dehydrogenase, subunit A, domain 2"/>
    <property type="match status" value="1"/>
</dbReference>